<evidence type="ECO:0000313" key="4">
    <source>
        <dbReference type="Proteomes" id="UP001596505"/>
    </source>
</evidence>
<dbReference type="RefSeq" id="WP_380967656.1">
    <property type="nucleotide sequence ID" value="NZ_JBHTCO010000020.1"/>
</dbReference>
<dbReference type="Proteomes" id="UP001596505">
    <property type="component" value="Unassembled WGS sequence"/>
</dbReference>
<organism evidence="3 4">
    <name type="scientific">Scopulibacillus cellulosilyticus</name>
    <dbReference type="NCBI Taxonomy" id="2665665"/>
    <lineage>
        <taxon>Bacteria</taxon>
        <taxon>Bacillati</taxon>
        <taxon>Bacillota</taxon>
        <taxon>Bacilli</taxon>
        <taxon>Bacillales</taxon>
        <taxon>Sporolactobacillaceae</taxon>
        <taxon>Scopulibacillus</taxon>
    </lineage>
</organism>
<evidence type="ECO:0000259" key="2">
    <source>
        <dbReference type="PROSITE" id="PS50965"/>
    </source>
</evidence>
<dbReference type="PROSITE" id="PS50965">
    <property type="entry name" value="NERD"/>
    <property type="match status" value="1"/>
</dbReference>
<evidence type="ECO:0000256" key="1">
    <source>
        <dbReference type="SAM" id="Phobius"/>
    </source>
</evidence>
<keyword evidence="4" id="KW-1185">Reference proteome</keyword>
<comment type="caution">
    <text evidence="3">The sequence shown here is derived from an EMBL/GenBank/DDBJ whole genome shotgun (WGS) entry which is preliminary data.</text>
</comment>
<evidence type="ECO:0000313" key="3">
    <source>
        <dbReference type="EMBL" id="MFC7394368.1"/>
    </source>
</evidence>
<dbReference type="Pfam" id="PF08378">
    <property type="entry name" value="NERD"/>
    <property type="match status" value="1"/>
</dbReference>
<accession>A0ABW2PY85</accession>
<reference evidence="4" key="1">
    <citation type="journal article" date="2019" name="Int. J. Syst. Evol. Microbiol.">
        <title>The Global Catalogue of Microorganisms (GCM) 10K type strain sequencing project: providing services to taxonomists for standard genome sequencing and annotation.</title>
        <authorList>
            <consortium name="The Broad Institute Genomics Platform"/>
            <consortium name="The Broad Institute Genome Sequencing Center for Infectious Disease"/>
            <person name="Wu L."/>
            <person name="Ma J."/>
        </authorList>
    </citation>
    <scope>NUCLEOTIDE SEQUENCE [LARGE SCALE GENOMIC DNA]</scope>
    <source>
        <strain evidence="4">CGMCC 1.16305</strain>
    </source>
</reference>
<keyword evidence="1" id="KW-0812">Transmembrane</keyword>
<proteinExistence type="predicted"/>
<gene>
    <name evidence="3" type="ORF">ACFQRG_15530</name>
</gene>
<dbReference type="EMBL" id="JBHTCO010000020">
    <property type="protein sequence ID" value="MFC7394368.1"/>
    <property type="molecule type" value="Genomic_DNA"/>
</dbReference>
<protein>
    <submittedName>
        <fullName evidence="3">Nuclease-related domain-containing protein</fullName>
    </submittedName>
</protein>
<keyword evidence="1" id="KW-1133">Transmembrane helix</keyword>
<name>A0ABW2PY85_9BACL</name>
<sequence length="320" mass="37262">MSIFIIIILILALGAGIWYIFDLRKRMKETEARLVKKHQTEIAATQSLFETQQEQKEFDYKQQLQDMEENYYGQINELNRSIDALQQHVIDLQMYSRNSGEIETHQILEGLKQQLIKEGKLTSSEMFILPNLFIPYTTETGLMKTRQIDHLILLPAGLFIVETKFWRGKIIHGLNRNNAGMFSFINDMMGSKDSHEDQTLVFVETKNNDEPDTPMVQIKSYGDPAKQAKRSAQILSQYLLERLEHKMYATPIVYFGYESVKDEAYNQGVLDLSNDGDSYRFTNKKDLCGFIRNQLNHAPIYSEDDLQVIRDTLKHINYVR</sequence>
<feature type="transmembrane region" description="Helical" evidence="1">
    <location>
        <begin position="6"/>
        <end position="23"/>
    </location>
</feature>
<dbReference type="InterPro" id="IPR011528">
    <property type="entry name" value="NERD"/>
</dbReference>
<feature type="domain" description="NERD" evidence="2">
    <location>
        <begin position="106"/>
        <end position="258"/>
    </location>
</feature>
<keyword evidence="1" id="KW-0472">Membrane</keyword>